<proteinExistence type="predicted"/>
<dbReference type="Gene3D" id="2.60.120.650">
    <property type="entry name" value="Cupin"/>
    <property type="match status" value="1"/>
</dbReference>
<dbReference type="InterPro" id="IPR003347">
    <property type="entry name" value="JmjC_dom"/>
</dbReference>
<gene>
    <name evidence="3" type="ORF">QQZ08_011582</name>
</gene>
<evidence type="ECO:0000313" key="4">
    <source>
        <dbReference type="Proteomes" id="UP001498421"/>
    </source>
</evidence>
<dbReference type="EMBL" id="JAZAVK010000183">
    <property type="protein sequence ID" value="KAK7417577.1"/>
    <property type="molecule type" value="Genomic_DNA"/>
</dbReference>
<evidence type="ECO:0000256" key="1">
    <source>
        <dbReference type="SAM" id="MobiDB-lite"/>
    </source>
</evidence>
<name>A0ABR1H9G7_9HYPO</name>
<accession>A0ABR1H9G7</accession>
<feature type="region of interest" description="Disordered" evidence="1">
    <location>
        <begin position="78"/>
        <end position="100"/>
    </location>
</feature>
<feature type="compositionally biased region" description="Low complexity" evidence="1">
    <location>
        <begin position="80"/>
        <end position="100"/>
    </location>
</feature>
<reference evidence="3 4" key="1">
    <citation type="journal article" date="2025" name="Microbiol. Resour. Announc.">
        <title>Draft genome sequences for Neonectria magnoliae and Neonectria punicea, canker pathogens of Liriodendron tulipifera and Acer saccharum in West Virginia.</title>
        <authorList>
            <person name="Petronek H.M."/>
            <person name="Kasson M.T."/>
            <person name="Metheny A.M."/>
            <person name="Stauder C.M."/>
            <person name="Lovett B."/>
            <person name="Lynch S.C."/>
            <person name="Garnas J.R."/>
            <person name="Kasson L.R."/>
            <person name="Stajich J.E."/>
        </authorList>
    </citation>
    <scope>NUCLEOTIDE SEQUENCE [LARGE SCALE GENOMIC DNA]</scope>
    <source>
        <strain evidence="3 4">NRRL 64651</strain>
    </source>
</reference>
<dbReference type="Pfam" id="PF02373">
    <property type="entry name" value="JmjC"/>
    <property type="match status" value="1"/>
</dbReference>
<organism evidence="3 4">
    <name type="scientific">Neonectria magnoliae</name>
    <dbReference type="NCBI Taxonomy" id="2732573"/>
    <lineage>
        <taxon>Eukaryota</taxon>
        <taxon>Fungi</taxon>
        <taxon>Dikarya</taxon>
        <taxon>Ascomycota</taxon>
        <taxon>Pezizomycotina</taxon>
        <taxon>Sordariomycetes</taxon>
        <taxon>Hypocreomycetidae</taxon>
        <taxon>Hypocreales</taxon>
        <taxon>Nectriaceae</taxon>
        <taxon>Neonectria</taxon>
    </lineage>
</organism>
<keyword evidence="4" id="KW-1185">Reference proteome</keyword>
<dbReference type="Proteomes" id="UP001498421">
    <property type="component" value="Unassembled WGS sequence"/>
</dbReference>
<comment type="caution">
    <text evidence="3">The sequence shown here is derived from an EMBL/GenBank/DDBJ whole genome shotgun (WGS) entry which is preliminary data.</text>
</comment>
<protein>
    <recommendedName>
        <fullName evidence="2">JmjC domain-containing protein</fullName>
    </recommendedName>
</protein>
<feature type="domain" description="JmjC" evidence="2">
    <location>
        <begin position="326"/>
        <end position="412"/>
    </location>
</feature>
<evidence type="ECO:0000259" key="2">
    <source>
        <dbReference type="Pfam" id="PF02373"/>
    </source>
</evidence>
<evidence type="ECO:0000313" key="3">
    <source>
        <dbReference type="EMBL" id="KAK7417577.1"/>
    </source>
</evidence>
<sequence>MTDCEPLSNPLCADSVEEDTDMANAEIAATRPVRIQDEGHQHSGHAQAQLRPVIAHDDATINHEGARPPVVLDKAIPPENGAVSTTNTTITATTTPGSTTPEVVTVHGSTTRRDGDTDNSAVPTATTAITTPAQSPGPSLRLLTPSDMGEQLISVLGEMPGCDDGIVHFAVPAEDLSLASLQAGVDEDGLQYRAIEYQASPKPEGYTRVWLSDQEAKLDWTAFSEAVKRPTIEEARNIIGDTIQSPPAGPIAYLTGHANIPFRYPLNPGPIIQNEPGLADLHTVYHHIGGNRSANRMHQEDLTIQDQSNLQITYHGFRSYNEVYAGPGYKLRYYIQMHHTPKFIDFFKKQWKSTDCRQILGHQSLLIAPSRLEKEGIDYGISIVGRGEGIVTAPGLIHGIYNLGPNAARSMNYLLPRDKIFTEGLPYCSDCGLAAFLEKRGGKQVPPLAKIRTSASKWQRRPNSQVSKVRQTRACAATKRVLDGLERGIREKDPSCRMPRIDPESLSKNSPVLRVLVRVASIRGLPAIRAFIDLVSEWRNPQNMAMSDSNTEEDLLLQHGRRLTATAQNSYLAKFRLRYAQACLAREVDKDKQRHGKGRYSGVTRLAKQLEMEVDCLNRHIEDGRLWNTICGPYDGLLPFISLDMKQHDFHIKKSDWKELRYDKDKTLLPAFHGLLDDGYTNDLCQAGKVFQDIVTKGSELRFQWESGESPDLTGNDRASVLAQTAAMSEVRTA</sequence>